<dbReference type="PANTHER" id="PTHR33799">
    <property type="entry name" value="PTS PERMEASE-RELATED-RELATED"/>
    <property type="match status" value="1"/>
</dbReference>
<keyword evidence="5" id="KW-0808">Transferase</keyword>
<evidence type="ECO:0000313" key="9">
    <source>
        <dbReference type="EMBL" id="RHM08662.1"/>
    </source>
</evidence>
<dbReference type="GO" id="GO:0005737">
    <property type="term" value="C:cytoplasm"/>
    <property type="evidence" value="ECO:0007669"/>
    <property type="project" value="UniProtKB-SubCell"/>
</dbReference>
<proteinExistence type="predicted"/>
<evidence type="ECO:0000256" key="6">
    <source>
        <dbReference type="ARBA" id="ARBA00022683"/>
    </source>
</evidence>
<dbReference type="CDD" id="cd00006">
    <property type="entry name" value="PTS_IIA_man"/>
    <property type="match status" value="1"/>
</dbReference>
<dbReference type="AlphaFoldDB" id="A0A415P7F0"/>
<dbReference type="GO" id="GO:0016020">
    <property type="term" value="C:membrane"/>
    <property type="evidence" value="ECO:0007669"/>
    <property type="project" value="InterPro"/>
</dbReference>
<dbReference type="InterPro" id="IPR051471">
    <property type="entry name" value="Bacterial_PTS_sugar_comp"/>
</dbReference>
<name>A0A415P7F0_9FIRM</name>
<evidence type="ECO:0000313" key="10">
    <source>
        <dbReference type="Proteomes" id="UP000284868"/>
    </source>
</evidence>
<dbReference type="GO" id="GO:0016301">
    <property type="term" value="F:kinase activity"/>
    <property type="evidence" value="ECO:0007669"/>
    <property type="project" value="UniProtKB-KW"/>
</dbReference>
<comment type="caution">
    <text evidence="9">The sequence shown here is derived from an EMBL/GenBank/DDBJ whole genome shotgun (WGS) entry which is preliminary data.</text>
</comment>
<dbReference type="Gene3D" id="3.40.50.510">
    <property type="entry name" value="Phosphotransferase system, mannose-type IIA component"/>
    <property type="match status" value="1"/>
</dbReference>
<keyword evidence="10" id="KW-1185">Reference proteome</keyword>
<dbReference type="RefSeq" id="WP_022419791.1">
    <property type="nucleotide sequence ID" value="NZ_JBKSSH010000003.1"/>
</dbReference>
<feature type="domain" description="PTS EIIA type-4" evidence="8">
    <location>
        <begin position="2"/>
        <end position="126"/>
    </location>
</feature>
<keyword evidence="3" id="KW-0963">Cytoplasm</keyword>
<evidence type="ECO:0000259" key="8">
    <source>
        <dbReference type="PROSITE" id="PS51096"/>
    </source>
</evidence>
<evidence type="ECO:0000256" key="4">
    <source>
        <dbReference type="ARBA" id="ARBA00022597"/>
    </source>
</evidence>
<dbReference type="PROSITE" id="PS51096">
    <property type="entry name" value="PTS_EIIA_TYPE_4"/>
    <property type="match status" value="1"/>
</dbReference>
<dbReference type="InterPro" id="IPR004701">
    <property type="entry name" value="PTS_EIIA_man-typ"/>
</dbReference>
<evidence type="ECO:0000256" key="5">
    <source>
        <dbReference type="ARBA" id="ARBA00022679"/>
    </source>
</evidence>
<dbReference type="Pfam" id="PF03610">
    <property type="entry name" value="EIIA-man"/>
    <property type="match status" value="1"/>
</dbReference>
<evidence type="ECO:0000256" key="3">
    <source>
        <dbReference type="ARBA" id="ARBA00022490"/>
    </source>
</evidence>
<dbReference type="InterPro" id="IPR036662">
    <property type="entry name" value="PTS_EIIA_man-typ_sf"/>
</dbReference>
<comment type="subcellular location">
    <subcellularLocation>
        <location evidence="1">Cytoplasm</location>
    </subcellularLocation>
</comment>
<keyword evidence="6" id="KW-0598">Phosphotransferase system</keyword>
<gene>
    <name evidence="9" type="ORF">DWZ83_07895</name>
</gene>
<sequence>MNKEIVICTHGKFGEELVHSAEMIVGPMKNIKVFSLLPAVDPFTYRSQVEQYISSKPETGFLCMTDLYGGTPSNVLASLIPLGNIHVITGLNLAMLIEVYSQLDYKEIKDLADCALKILKLSGYNVNEELTKMMKKKEG</sequence>
<dbReference type="EMBL" id="QRPK01000045">
    <property type="protein sequence ID" value="RHM08662.1"/>
    <property type="molecule type" value="Genomic_DNA"/>
</dbReference>
<evidence type="ECO:0000256" key="2">
    <source>
        <dbReference type="ARBA" id="ARBA00022448"/>
    </source>
</evidence>
<evidence type="ECO:0000256" key="1">
    <source>
        <dbReference type="ARBA" id="ARBA00004496"/>
    </source>
</evidence>
<dbReference type="InterPro" id="IPR033887">
    <property type="entry name" value="PTS_IIA_man"/>
</dbReference>
<keyword evidence="7" id="KW-0418">Kinase</keyword>
<organism evidence="9 10">
    <name type="scientific">Amedibacillus dolichus</name>
    <dbReference type="NCBI Taxonomy" id="31971"/>
    <lineage>
        <taxon>Bacteria</taxon>
        <taxon>Bacillati</taxon>
        <taxon>Bacillota</taxon>
        <taxon>Erysipelotrichia</taxon>
        <taxon>Erysipelotrichales</taxon>
        <taxon>Erysipelotrichaceae</taxon>
        <taxon>Amedibacillus</taxon>
    </lineage>
</organism>
<evidence type="ECO:0000256" key="7">
    <source>
        <dbReference type="ARBA" id="ARBA00022777"/>
    </source>
</evidence>
<dbReference type="Proteomes" id="UP000284868">
    <property type="component" value="Unassembled WGS sequence"/>
</dbReference>
<dbReference type="SUPFAM" id="SSF53062">
    <property type="entry name" value="PTS system fructose IIA component-like"/>
    <property type="match status" value="1"/>
</dbReference>
<dbReference type="OrthoDB" id="9799827at2"/>
<dbReference type="GO" id="GO:0009401">
    <property type="term" value="P:phosphoenolpyruvate-dependent sugar phosphotransferase system"/>
    <property type="evidence" value="ECO:0007669"/>
    <property type="project" value="UniProtKB-KW"/>
</dbReference>
<dbReference type="PANTHER" id="PTHR33799:SF1">
    <property type="entry name" value="PTS SYSTEM MANNOSE-SPECIFIC EIIAB COMPONENT-RELATED"/>
    <property type="match status" value="1"/>
</dbReference>
<protein>
    <submittedName>
        <fullName evidence="9">PTS mannose transporter subunit IIA</fullName>
    </submittedName>
</protein>
<reference evidence="9 10" key="1">
    <citation type="submission" date="2018-08" db="EMBL/GenBank/DDBJ databases">
        <title>A genome reference for cultivated species of the human gut microbiota.</title>
        <authorList>
            <person name="Zou Y."/>
            <person name="Xue W."/>
            <person name="Luo G."/>
        </authorList>
    </citation>
    <scope>NUCLEOTIDE SEQUENCE [LARGE SCALE GENOMIC DNA]</scope>
    <source>
        <strain evidence="9 10">AF35-6BH</strain>
    </source>
</reference>
<keyword evidence="4" id="KW-0762">Sugar transport</keyword>
<accession>A0A415P7F0</accession>
<keyword evidence="2" id="KW-0813">Transport</keyword>